<name>A0ABQ7P498_9HYPO</name>
<accession>A0ABQ7P498</accession>
<reference evidence="1 2" key="1">
    <citation type="journal article" date="2020" name="bioRxiv">
        <title>Whole genome comparisons of ergot fungi reveals the divergence and evolution of species within the genus Claviceps are the result of varying mechanisms driving genome evolution and host range expansion.</title>
        <authorList>
            <person name="Wyka S.A."/>
            <person name="Mondo S.J."/>
            <person name="Liu M."/>
            <person name="Dettman J."/>
            <person name="Nalam V."/>
            <person name="Broders K.D."/>
        </authorList>
    </citation>
    <scope>NUCLEOTIDE SEQUENCE [LARGE SCALE GENOMIC DNA]</scope>
    <source>
        <strain evidence="1 2">LM583</strain>
    </source>
</reference>
<sequence>MAHHGSVTNAGQLDGGEIRALMEIERAWDVMQQHRSTLLGYLGGTPNYAKEDMLVF</sequence>
<evidence type="ECO:0000313" key="1">
    <source>
        <dbReference type="EMBL" id="KAG5954097.1"/>
    </source>
</evidence>
<dbReference type="Proteomes" id="UP000742024">
    <property type="component" value="Unassembled WGS sequence"/>
</dbReference>
<organism evidence="1 2">
    <name type="scientific">Claviceps arundinis</name>
    <dbReference type="NCBI Taxonomy" id="1623583"/>
    <lineage>
        <taxon>Eukaryota</taxon>
        <taxon>Fungi</taxon>
        <taxon>Dikarya</taxon>
        <taxon>Ascomycota</taxon>
        <taxon>Pezizomycotina</taxon>
        <taxon>Sordariomycetes</taxon>
        <taxon>Hypocreomycetidae</taxon>
        <taxon>Hypocreales</taxon>
        <taxon>Clavicipitaceae</taxon>
        <taxon>Claviceps</taxon>
    </lineage>
</organism>
<proteinExistence type="predicted"/>
<protein>
    <submittedName>
        <fullName evidence="1">Uncharacterized protein</fullName>
    </submittedName>
</protein>
<dbReference type="EMBL" id="SRPR01000369">
    <property type="protein sequence ID" value="KAG5954097.1"/>
    <property type="molecule type" value="Genomic_DNA"/>
</dbReference>
<evidence type="ECO:0000313" key="2">
    <source>
        <dbReference type="Proteomes" id="UP000742024"/>
    </source>
</evidence>
<keyword evidence="2" id="KW-1185">Reference proteome</keyword>
<gene>
    <name evidence="1" type="ORF">E4U57_004811</name>
</gene>
<comment type="caution">
    <text evidence="1">The sequence shown here is derived from an EMBL/GenBank/DDBJ whole genome shotgun (WGS) entry which is preliminary data.</text>
</comment>